<proteinExistence type="predicted"/>
<sequence>MAGSESLKLVAHRGGYDLLFSVSELVEIVAADTLQWETDDNSGLRACRFRGELLAMPDFTDFLGPAPAEGAMNSHLLVVTGRFAPFGVLVGDVCGIFAAGQFRYRDLPPMLRVPGRQCYIRLAFRQDKVLLCCDAAGLEACGQ</sequence>
<dbReference type="EMBL" id="PPFX01000029">
    <property type="protein sequence ID" value="PNU19496.1"/>
    <property type="molecule type" value="Genomic_DNA"/>
</dbReference>
<gene>
    <name evidence="1" type="ORF">C2E25_12200</name>
</gene>
<dbReference type="RefSeq" id="WP_103116010.1">
    <property type="nucleotide sequence ID" value="NZ_PPFX01000029.1"/>
</dbReference>
<dbReference type="GO" id="GO:0006935">
    <property type="term" value="P:chemotaxis"/>
    <property type="evidence" value="ECO:0007669"/>
    <property type="project" value="InterPro"/>
</dbReference>
<protein>
    <recommendedName>
        <fullName evidence="3">CheW-like domain-containing protein</fullName>
    </recommendedName>
</protein>
<accession>A0A2K2H857</accession>
<dbReference type="AlphaFoldDB" id="A0A2K2H857"/>
<comment type="caution">
    <text evidence="1">The sequence shown here is derived from an EMBL/GenBank/DDBJ whole genome shotgun (WGS) entry which is preliminary data.</text>
</comment>
<dbReference type="OrthoDB" id="5405753at2"/>
<dbReference type="Proteomes" id="UP000236340">
    <property type="component" value="Unassembled WGS sequence"/>
</dbReference>
<evidence type="ECO:0000313" key="2">
    <source>
        <dbReference type="Proteomes" id="UP000236340"/>
    </source>
</evidence>
<organism evidence="1 2">
    <name type="scientific">Geothermobacter hydrogeniphilus</name>
    <dbReference type="NCBI Taxonomy" id="1969733"/>
    <lineage>
        <taxon>Bacteria</taxon>
        <taxon>Pseudomonadati</taxon>
        <taxon>Thermodesulfobacteriota</taxon>
        <taxon>Desulfuromonadia</taxon>
        <taxon>Desulfuromonadales</taxon>
        <taxon>Geothermobacteraceae</taxon>
        <taxon>Geothermobacter</taxon>
    </lineage>
</organism>
<dbReference type="SUPFAM" id="SSF50341">
    <property type="entry name" value="CheW-like"/>
    <property type="match status" value="1"/>
</dbReference>
<evidence type="ECO:0008006" key="3">
    <source>
        <dbReference type="Google" id="ProtNLM"/>
    </source>
</evidence>
<name>A0A2K2H857_9BACT</name>
<reference evidence="1 2" key="1">
    <citation type="journal article" date="2018" name="Genome Announc.">
        <title>Genome Sequence of Geothermobacter sp. HR-1 Iron Reducer from the Loihi Seamount.</title>
        <authorList>
            <person name="Smith H."/>
            <person name="Abuyen K."/>
            <person name="Tremblay J."/>
            <person name="Savalia P."/>
            <person name="Perez-Rodriguez I."/>
            <person name="Emerson D."/>
            <person name="Tully B."/>
            <person name="Amend J."/>
        </authorList>
    </citation>
    <scope>NUCLEOTIDE SEQUENCE [LARGE SCALE GENOMIC DNA]</scope>
    <source>
        <strain evidence="1 2">HR-1</strain>
    </source>
</reference>
<dbReference type="InterPro" id="IPR036061">
    <property type="entry name" value="CheW-like_dom_sf"/>
</dbReference>
<evidence type="ECO:0000313" key="1">
    <source>
        <dbReference type="EMBL" id="PNU19496.1"/>
    </source>
</evidence>
<dbReference type="GO" id="GO:0007165">
    <property type="term" value="P:signal transduction"/>
    <property type="evidence" value="ECO:0007669"/>
    <property type="project" value="InterPro"/>
</dbReference>